<dbReference type="PANTHER" id="PTHR30273:SF2">
    <property type="entry name" value="PROTEIN FECR"/>
    <property type="match status" value="1"/>
</dbReference>
<evidence type="ECO:0000259" key="2">
    <source>
        <dbReference type="Pfam" id="PF04773"/>
    </source>
</evidence>
<name>A0A1T5MEK0_9BACT</name>
<dbReference type="InterPro" id="IPR006860">
    <property type="entry name" value="FecR"/>
</dbReference>
<gene>
    <name evidence="4" type="ORF">SAMN05660236_5216</name>
</gene>
<feature type="domain" description="Protein FecR C-terminal" evidence="3">
    <location>
        <begin position="268"/>
        <end position="336"/>
    </location>
</feature>
<sequence>MKNDFNDSVKELITKHLAGEASSEEERVLRDWIAEAQENERHYLAYKKVFKISENHYAHQAEAIHTVDIDHEWNHFITTIQRNEEKPEGKLRSLEKSPLNFWYKIAAAIALVAVSSWIILNFISGDDTIHYQTASETRTISLPDGSQVTLNSHSELSYSSSFNEKDRTVTLQGEAFFEVTRNPQKTFRIHANSAVVEVLGTSFNVLAYDSLARVEVVVETGTVKLSVPDSKTEVKLVAGEKGIYSKANQQVSSSINKDVNFQSWNTRKIIFTEDDLRAVVETLNKIYRANITIAADVPASCVVTVTFDHQSLDAVLHVLETTLNLTYQVNGNQIVITAAGC</sequence>
<keyword evidence="5" id="KW-1185">Reference proteome</keyword>
<dbReference type="Pfam" id="PF16344">
    <property type="entry name" value="FecR_C"/>
    <property type="match status" value="1"/>
</dbReference>
<feature type="domain" description="FecR protein" evidence="2">
    <location>
        <begin position="132"/>
        <end position="224"/>
    </location>
</feature>
<dbReference type="InterPro" id="IPR032508">
    <property type="entry name" value="FecR_C"/>
</dbReference>
<evidence type="ECO:0000259" key="3">
    <source>
        <dbReference type="Pfam" id="PF16344"/>
    </source>
</evidence>
<accession>A0A1T5MEK0</accession>
<dbReference type="OrthoDB" id="1452822at2"/>
<evidence type="ECO:0000313" key="4">
    <source>
        <dbReference type="EMBL" id="SKC86671.1"/>
    </source>
</evidence>
<protein>
    <submittedName>
        <fullName evidence="4">FecR family protein</fullName>
    </submittedName>
</protein>
<evidence type="ECO:0000313" key="5">
    <source>
        <dbReference type="Proteomes" id="UP000190961"/>
    </source>
</evidence>
<evidence type="ECO:0000256" key="1">
    <source>
        <dbReference type="SAM" id="Phobius"/>
    </source>
</evidence>
<dbReference type="GO" id="GO:0016989">
    <property type="term" value="F:sigma factor antagonist activity"/>
    <property type="evidence" value="ECO:0007669"/>
    <property type="project" value="TreeGrafter"/>
</dbReference>
<dbReference type="Pfam" id="PF04773">
    <property type="entry name" value="FecR"/>
    <property type="match status" value="1"/>
</dbReference>
<dbReference type="RefSeq" id="WP_079689708.1">
    <property type="nucleotide sequence ID" value="NZ_FUZU01000004.1"/>
</dbReference>
<dbReference type="Gene3D" id="2.60.120.1440">
    <property type="match status" value="1"/>
</dbReference>
<feature type="transmembrane region" description="Helical" evidence="1">
    <location>
        <begin position="101"/>
        <end position="123"/>
    </location>
</feature>
<dbReference type="STRING" id="688867.SAMN05660236_5216"/>
<dbReference type="PANTHER" id="PTHR30273">
    <property type="entry name" value="PERIPLASMIC SIGNAL SENSOR AND SIGMA FACTOR ACTIVATOR FECR-RELATED"/>
    <property type="match status" value="1"/>
</dbReference>
<reference evidence="4 5" key="1">
    <citation type="submission" date="2017-02" db="EMBL/GenBank/DDBJ databases">
        <authorList>
            <person name="Peterson S.W."/>
        </authorList>
    </citation>
    <scope>NUCLEOTIDE SEQUENCE [LARGE SCALE GENOMIC DNA]</scope>
    <source>
        <strain evidence="4 5">DSM 25262</strain>
    </source>
</reference>
<organism evidence="4 5">
    <name type="scientific">Ohtaekwangia koreensis</name>
    <dbReference type="NCBI Taxonomy" id="688867"/>
    <lineage>
        <taxon>Bacteria</taxon>
        <taxon>Pseudomonadati</taxon>
        <taxon>Bacteroidota</taxon>
        <taxon>Cytophagia</taxon>
        <taxon>Cytophagales</taxon>
        <taxon>Fulvivirgaceae</taxon>
        <taxon>Ohtaekwangia</taxon>
    </lineage>
</organism>
<dbReference type="AlphaFoldDB" id="A0A1T5MEK0"/>
<keyword evidence="1" id="KW-0472">Membrane</keyword>
<keyword evidence="1" id="KW-0812">Transmembrane</keyword>
<dbReference type="InterPro" id="IPR012373">
    <property type="entry name" value="Ferrdict_sens_TM"/>
</dbReference>
<keyword evidence="1" id="KW-1133">Transmembrane helix</keyword>
<dbReference type="Gene3D" id="3.55.50.30">
    <property type="match status" value="1"/>
</dbReference>
<dbReference type="Proteomes" id="UP000190961">
    <property type="component" value="Unassembled WGS sequence"/>
</dbReference>
<dbReference type="PIRSF" id="PIRSF018266">
    <property type="entry name" value="FecR"/>
    <property type="match status" value="1"/>
</dbReference>
<dbReference type="EMBL" id="FUZU01000004">
    <property type="protein sequence ID" value="SKC86671.1"/>
    <property type="molecule type" value="Genomic_DNA"/>
</dbReference>
<proteinExistence type="predicted"/>